<keyword evidence="3" id="KW-1185">Reference proteome</keyword>
<gene>
    <name evidence="2" type="ORF">GQE98_10320</name>
</gene>
<reference evidence="2 3" key="1">
    <citation type="submission" date="2019-12" db="EMBL/GenBank/DDBJ databases">
        <title>Snethiella sp. nov. sp. isolated from sea sand.</title>
        <authorList>
            <person name="Kim J."/>
            <person name="Jeong S.E."/>
            <person name="Jung H.S."/>
            <person name="Jeon C.O."/>
        </authorList>
    </citation>
    <scope>NUCLEOTIDE SEQUENCE [LARGE SCALE GENOMIC DNA]</scope>
    <source>
        <strain evidence="2 3">DP05</strain>
    </source>
</reference>
<protein>
    <submittedName>
        <fullName evidence="2">Uncharacterized protein</fullName>
    </submittedName>
</protein>
<dbReference type="EMBL" id="WTUW01000002">
    <property type="protein sequence ID" value="MZR31026.1"/>
    <property type="molecule type" value="Genomic_DNA"/>
</dbReference>
<dbReference type="RefSeq" id="WP_161315560.1">
    <property type="nucleotide sequence ID" value="NZ_WTUW01000002.1"/>
</dbReference>
<dbReference type="Proteomes" id="UP000476030">
    <property type="component" value="Unassembled WGS sequence"/>
</dbReference>
<evidence type="ECO:0000256" key="1">
    <source>
        <dbReference type="SAM" id="SignalP"/>
    </source>
</evidence>
<feature type="chain" id="PRO_5027014808" evidence="1">
    <location>
        <begin position="21"/>
        <end position="176"/>
    </location>
</feature>
<keyword evidence="1" id="KW-0732">Signal</keyword>
<accession>A0A6L8W7G9</accession>
<comment type="caution">
    <text evidence="2">The sequence shown here is derived from an EMBL/GenBank/DDBJ whole genome shotgun (WGS) entry which is preliminary data.</text>
</comment>
<organism evidence="2 3">
    <name type="scientific">Sneathiella litorea</name>
    <dbReference type="NCBI Taxonomy" id="2606216"/>
    <lineage>
        <taxon>Bacteria</taxon>
        <taxon>Pseudomonadati</taxon>
        <taxon>Pseudomonadota</taxon>
        <taxon>Alphaproteobacteria</taxon>
        <taxon>Sneathiellales</taxon>
        <taxon>Sneathiellaceae</taxon>
        <taxon>Sneathiella</taxon>
    </lineage>
</organism>
<sequence>MKKLVFGSLLLALAASPALAKDINSEGPASMTNDVSVGISDTMIAVGDTNGTIAIQGRYATNFGSNNIGATVAPQTIFFPNFEAPYLGSIPANADGSLTIEGASISNTAIGAYAHIEQPSLTISEDGLTDIIQSLVGVGDSDPNLDLVNTTVDKRGPTAGVIVAVGAIQSSPDFYK</sequence>
<evidence type="ECO:0000313" key="3">
    <source>
        <dbReference type="Proteomes" id="UP000476030"/>
    </source>
</evidence>
<dbReference type="AlphaFoldDB" id="A0A6L8W7G9"/>
<feature type="signal peptide" evidence="1">
    <location>
        <begin position="1"/>
        <end position="20"/>
    </location>
</feature>
<proteinExistence type="predicted"/>
<evidence type="ECO:0000313" key="2">
    <source>
        <dbReference type="EMBL" id="MZR31026.1"/>
    </source>
</evidence>
<name>A0A6L8W7G9_9PROT</name>